<keyword evidence="3" id="KW-1185">Reference proteome</keyword>
<sequence length="413" mass="45242">MPLETTPYLAGLTDTLSGPVGIAFSLTLLGALTMGSLRSFKRAAMAERAKPTSTSDLARELLIPVARNDPDLVAHAAVANRVSDLFARCEWAQLSREISIWERRLDATPGGTRHHDIAIETCLMPLQACLDDASRNSLDDLSDANDLIADYVARHNEAPEDPVHAVLAACAHMLVADNCRAEFWPEREKSRAWRHMAQHYLRAEVILSRFDPVAHMSPLLASAYYELALGMPDGAARLKHAFEDWIDLDPSNPAIYAVHIPQLFKDGPVSLSTFKAEVAKAEARTAETLGKGGYALCALPALADCPELRDHVDAARLAAGLTDLARLSGTQADVNWAAATLLKEGTLVTGDRRDVYRDAFDTLVRRHLGVIYPRLWHIPLDQIRANLADTFERTGAPKITENPDFPVYSAKAA</sequence>
<gene>
    <name evidence="2" type="ORF">BOA8489_02925</name>
</gene>
<dbReference type="OrthoDB" id="7734559at2"/>
<keyword evidence="1" id="KW-0472">Membrane</keyword>
<dbReference type="Proteomes" id="UP000201838">
    <property type="component" value="Unassembled WGS sequence"/>
</dbReference>
<organism evidence="2 3">
    <name type="scientific">Boseongicola aestuarii</name>
    <dbReference type="NCBI Taxonomy" id="1470561"/>
    <lineage>
        <taxon>Bacteria</taxon>
        <taxon>Pseudomonadati</taxon>
        <taxon>Pseudomonadota</taxon>
        <taxon>Alphaproteobacteria</taxon>
        <taxon>Rhodobacterales</taxon>
        <taxon>Paracoccaceae</taxon>
        <taxon>Boseongicola</taxon>
    </lineage>
</organism>
<evidence type="ECO:0000313" key="2">
    <source>
        <dbReference type="EMBL" id="SMX24796.1"/>
    </source>
</evidence>
<accession>A0A238J2A3</accession>
<dbReference type="EMBL" id="FXXQ01000010">
    <property type="protein sequence ID" value="SMX24796.1"/>
    <property type="molecule type" value="Genomic_DNA"/>
</dbReference>
<evidence type="ECO:0000256" key="1">
    <source>
        <dbReference type="SAM" id="Phobius"/>
    </source>
</evidence>
<dbReference type="RefSeq" id="WP_093975001.1">
    <property type="nucleotide sequence ID" value="NZ_FXXQ01000010.1"/>
</dbReference>
<feature type="transmembrane region" description="Helical" evidence="1">
    <location>
        <begin position="20"/>
        <end position="40"/>
    </location>
</feature>
<keyword evidence="1" id="KW-0812">Transmembrane</keyword>
<keyword evidence="1" id="KW-1133">Transmembrane helix</keyword>
<evidence type="ECO:0000313" key="3">
    <source>
        <dbReference type="Proteomes" id="UP000201838"/>
    </source>
</evidence>
<reference evidence="2 3" key="1">
    <citation type="submission" date="2017-05" db="EMBL/GenBank/DDBJ databases">
        <authorList>
            <person name="Song R."/>
            <person name="Chenine A.L."/>
            <person name="Ruprecht R.M."/>
        </authorList>
    </citation>
    <scope>NUCLEOTIDE SEQUENCE [LARGE SCALE GENOMIC DNA]</scope>
    <source>
        <strain evidence="2 3">CECT 8489</strain>
    </source>
</reference>
<dbReference type="AlphaFoldDB" id="A0A238J2A3"/>
<name>A0A238J2A3_9RHOB</name>
<proteinExistence type="predicted"/>
<protein>
    <recommendedName>
        <fullName evidence="4">DUF4034 domain-containing protein</fullName>
    </recommendedName>
</protein>
<evidence type="ECO:0008006" key="4">
    <source>
        <dbReference type="Google" id="ProtNLM"/>
    </source>
</evidence>